<keyword evidence="1" id="KW-0812">Transmembrane</keyword>
<reference evidence="2 3" key="1">
    <citation type="journal article" date="2019" name="Genome Biol. Evol.">
        <title>Insights into the evolution of the New World diploid cottons (Gossypium, subgenus Houzingenia) based on genome sequencing.</title>
        <authorList>
            <person name="Grover C.E."/>
            <person name="Arick M.A. 2nd"/>
            <person name="Thrash A."/>
            <person name="Conover J.L."/>
            <person name="Sanders W.S."/>
            <person name="Peterson D.G."/>
            <person name="Frelichowski J.E."/>
            <person name="Scheffler J.A."/>
            <person name="Scheffler B.E."/>
            <person name="Wendel J.F."/>
        </authorList>
    </citation>
    <scope>NUCLEOTIDE SEQUENCE [LARGE SCALE GENOMIC DNA]</scope>
    <source>
        <strain evidence="2">185</strain>
        <tissue evidence="2">Leaf</tissue>
    </source>
</reference>
<feature type="transmembrane region" description="Helical" evidence="1">
    <location>
        <begin position="216"/>
        <end position="239"/>
    </location>
</feature>
<evidence type="ECO:0000313" key="2">
    <source>
        <dbReference type="EMBL" id="MBA0692876.1"/>
    </source>
</evidence>
<evidence type="ECO:0000256" key="1">
    <source>
        <dbReference type="SAM" id="Phobius"/>
    </source>
</evidence>
<protein>
    <submittedName>
        <fullName evidence="2">Uncharacterized protein</fullName>
    </submittedName>
</protein>
<evidence type="ECO:0000313" key="3">
    <source>
        <dbReference type="Proteomes" id="UP000593577"/>
    </source>
</evidence>
<keyword evidence="1" id="KW-1133">Transmembrane helix</keyword>
<proteinExistence type="predicted"/>
<feature type="non-terminal residue" evidence="2">
    <location>
        <position position="1"/>
    </location>
</feature>
<keyword evidence="3" id="KW-1185">Reference proteome</keyword>
<comment type="caution">
    <text evidence="2">The sequence shown here is derived from an EMBL/GenBank/DDBJ whole genome shotgun (WGS) entry which is preliminary data.</text>
</comment>
<sequence>ESVLFSGTTPLAGFDGSNAGWEHHQQQQPVEIGRFQRLFAWNSSGGDAGGGNGGGFIFGTPSQQSLPLTFGQNSQFFSQRGPLQSSNTPLVRAWIDHPIDEHHHHHQIPQNIHQQAALSSMGFTTSGVYSGFRVPSRIQGQEEEHDSIANKLEVDNEMLMMDSRSVLREDFGHIESMAYTLGKKESVSGYSIPGLLSFYQLIVCCFNLYLIELLELNYGFLGHIMCFVFSMFVLFATICQCYI</sequence>
<feature type="transmembrane region" description="Helical" evidence="1">
    <location>
        <begin position="187"/>
        <end position="210"/>
    </location>
</feature>
<dbReference type="EMBL" id="JABFAA010000009">
    <property type="protein sequence ID" value="MBA0692876.1"/>
    <property type="molecule type" value="Genomic_DNA"/>
</dbReference>
<gene>
    <name evidence="2" type="ORF">Goari_010402</name>
</gene>
<dbReference type="AlphaFoldDB" id="A0A7J8XZY8"/>
<organism evidence="2 3">
    <name type="scientific">Gossypium aridum</name>
    <name type="common">American cotton</name>
    <name type="synonym">Erioxylum aridum</name>
    <dbReference type="NCBI Taxonomy" id="34290"/>
    <lineage>
        <taxon>Eukaryota</taxon>
        <taxon>Viridiplantae</taxon>
        <taxon>Streptophyta</taxon>
        <taxon>Embryophyta</taxon>
        <taxon>Tracheophyta</taxon>
        <taxon>Spermatophyta</taxon>
        <taxon>Magnoliopsida</taxon>
        <taxon>eudicotyledons</taxon>
        <taxon>Gunneridae</taxon>
        <taxon>Pentapetalae</taxon>
        <taxon>rosids</taxon>
        <taxon>malvids</taxon>
        <taxon>Malvales</taxon>
        <taxon>Malvaceae</taxon>
        <taxon>Malvoideae</taxon>
        <taxon>Gossypium</taxon>
    </lineage>
</organism>
<dbReference type="Proteomes" id="UP000593577">
    <property type="component" value="Unassembled WGS sequence"/>
</dbReference>
<keyword evidence="1" id="KW-0472">Membrane</keyword>
<accession>A0A7J8XZY8</accession>
<name>A0A7J8XZY8_GOSAI</name>